<dbReference type="InterPro" id="IPR036890">
    <property type="entry name" value="HATPase_C_sf"/>
</dbReference>
<evidence type="ECO:0000256" key="6">
    <source>
        <dbReference type="ARBA" id="ARBA00022692"/>
    </source>
</evidence>
<evidence type="ECO:0000256" key="4">
    <source>
        <dbReference type="ARBA" id="ARBA00022553"/>
    </source>
</evidence>
<dbReference type="PROSITE" id="PS50109">
    <property type="entry name" value="HIS_KIN"/>
    <property type="match status" value="1"/>
</dbReference>
<evidence type="ECO:0000256" key="3">
    <source>
        <dbReference type="ARBA" id="ARBA00012438"/>
    </source>
</evidence>
<comment type="catalytic activity">
    <reaction evidence="1">
        <text>ATP + protein L-histidine = ADP + protein N-phospho-L-histidine.</text>
        <dbReference type="EC" id="2.7.13.3"/>
    </reaction>
</comment>
<proteinExistence type="predicted"/>
<dbReference type="SMART" id="SM00388">
    <property type="entry name" value="HisKA"/>
    <property type="match status" value="1"/>
</dbReference>
<dbReference type="SMART" id="SM00304">
    <property type="entry name" value="HAMP"/>
    <property type="match status" value="1"/>
</dbReference>
<dbReference type="InterPro" id="IPR005467">
    <property type="entry name" value="His_kinase_dom"/>
</dbReference>
<dbReference type="Pfam" id="PF02518">
    <property type="entry name" value="HATPase_c"/>
    <property type="match status" value="1"/>
</dbReference>
<dbReference type="InterPro" id="IPR003660">
    <property type="entry name" value="HAMP_dom"/>
</dbReference>
<evidence type="ECO:0000259" key="12">
    <source>
        <dbReference type="PROSITE" id="PS50109"/>
    </source>
</evidence>
<name>A0A2T0ZB47_9ACTN</name>
<evidence type="ECO:0000256" key="11">
    <source>
        <dbReference type="SAM" id="Phobius"/>
    </source>
</evidence>
<keyword evidence="7 14" id="KW-0418">Kinase</keyword>
<evidence type="ECO:0000259" key="13">
    <source>
        <dbReference type="PROSITE" id="PS50885"/>
    </source>
</evidence>
<dbReference type="SUPFAM" id="SSF55874">
    <property type="entry name" value="ATPase domain of HSP90 chaperone/DNA topoisomerase II/histidine kinase"/>
    <property type="match status" value="1"/>
</dbReference>
<evidence type="ECO:0000256" key="2">
    <source>
        <dbReference type="ARBA" id="ARBA00004236"/>
    </source>
</evidence>
<comment type="caution">
    <text evidence="14">The sequence shown here is derived from an EMBL/GenBank/DDBJ whole genome shotgun (WGS) entry which is preliminary data.</text>
</comment>
<evidence type="ECO:0000256" key="7">
    <source>
        <dbReference type="ARBA" id="ARBA00022777"/>
    </source>
</evidence>
<dbReference type="AlphaFoldDB" id="A0A2T0ZB47"/>
<dbReference type="Pfam" id="PF00672">
    <property type="entry name" value="HAMP"/>
    <property type="match status" value="1"/>
</dbReference>
<dbReference type="SUPFAM" id="SSF47384">
    <property type="entry name" value="Homodimeric domain of signal transducing histidine kinase"/>
    <property type="match status" value="1"/>
</dbReference>
<dbReference type="InterPro" id="IPR036097">
    <property type="entry name" value="HisK_dim/P_sf"/>
</dbReference>
<dbReference type="PANTHER" id="PTHR45436">
    <property type="entry name" value="SENSOR HISTIDINE KINASE YKOH"/>
    <property type="match status" value="1"/>
</dbReference>
<evidence type="ECO:0000256" key="10">
    <source>
        <dbReference type="ARBA" id="ARBA00023136"/>
    </source>
</evidence>
<dbReference type="Gene3D" id="1.10.287.130">
    <property type="match status" value="1"/>
</dbReference>
<accession>A0A2T0ZB47</accession>
<feature type="transmembrane region" description="Helical" evidence="11">
    <location>
        <begin position="170"/>
        <end position="191"/>
    </location>
</feature>
<dbReference type="PRINTS" id="PR00344">
    <property type="entry name" value="BCTRLSENSOR"/>
</dbReference>
<dbReference type="Pfam" id="PF00512">
    <property type="entry name" value="HisKA"/>
    <property type="match status" value="1"/>
</dbReference>
<dbReference type="InterPro" id="IPR003594">
    <property type="entry name" value="HATPase_dom"/>
</dbReference>
<organism evidence="14 15">
    <name type="scientific">Antricoccus suffuscus</name>
    <dbReference type="NCBI Taxonomy" id="1629062"/>
    <lineage>
        <taxon>Bacteria</taxon>
        <taxon>Bacillati</taxon>
        <taxon>Actinomycetota</taxon>
        <taxon>Actinomycetes</taxon>
        <taxon>Geodermatophilales</taxon>
        <taxon>Antricoccaceae</taxon>
        <taxon>Antricoccus</taxon>
    </lineage>
</organism>
<keyword evidence="8 11" id="KW-1133">Transmembrane helix</keyword>
<evidence type="ECO:0000256" key="5">
    <source>
        <dbReference type="ARBA" id="ARBA00022679"/>
    </source>
</evidence>
<dbReference type="SMART" id="SM00387">
    <property type="entry name" value="HATPase_c"/>
    <property type="match status" value="1"/>
</dbReference>
<sequence>MLLMRMRARMRRWGVRKRATLVAASVVLVALLGGGALLLVFLQQALINDATNSASTTAKDIASRYDNQEISPTDSLPKDLRHKGLEIQIVRADGVVVAAGHAEYRTRSLVSTLAPPGKTVTYPADSAQISEHEDPSIVTSVGFVNHGMDYAVNVQADVDVQTASVRTAGLYLLVGFPVLVGLVAAVTWFLVGRALREVERIREQVDGVRRASLSQRIGVPRTADEIARLAQTMNEMLARLEESDAAQRRFAADASHELRSPLATLGATLEIAIADTSGQTWRDMQPVLTSQTERMKDLVDDLLVLAKADDRGVQIRRTEQDLDDIVETEVGRIRGASVHTIVVRAVPIRLHCDGPRIEQVISNLLDNAGRHAMSRIWVTVAADGTTAVVDIDNDGPVVPVDERTRIFERFVRLDDSRSRGSGNSGLGLAIATEYTRAHGGTLTATESPEGYCRFRLTLPID</sequence>
<dbReference type="EC" id="2.7.13.3" evidence="3"/>
<keyword evidence="10 11" id="KW-0472">Membrane</keyword>
<dbReference type="CDD" id="cd06225">
    <property type="entry name" value="HAMP"/>
    <property type="match status" value="1"/>
</dbReference>
<evidence type="ECO:0000256" key="8">
    <source>
        <dbReference type="ARBA" id="ARBA00022989"/>
    </source>
</evidence>
<dbReference type="PROSITE" id="PS50885">
    <property type="entry name" value="HAMP"/>
    <property type="match status" value="1"/>
</dbReference>
<dbReference type="PANTHER" id="PTHR45436:SF5">
    <property type="entry name" value="SENSOR HISTIDINE KINASE TRCS"/>
    <property type="match status" value="1"/>
</dbReference>
<keyword evidence="5" id="KW-0808">Transferase</keyword>
<dbReference type="Gene3D" id="6.10.340.10">
    <property type="match status" value="1"/>
</dbReference>
<evidence type="ECO:0000256" key="1">
    <source>
        <dbReference type="ARBA" id="ARBA00000085"/>
    </source>
</evidence>
<feature type="domain" description="HAMP" evidence="13">
    <location>
        <begin position="192"/>
        <end position="245"/>
    </location>
</feature>
<keyword evidence="4" id="KW-0597">Phosphoprotein</keyword>
<feature type="domain" description="Histidine kinase" evidence="12">
    <location>
        <begin position="253"/>
        <end position="461"/>
    </location>
</feature>
<keyword evidence="9" id="KW-0902">Two-component regulatory system</keyword>
<dbReference type="CDD" id="cd00082">
    <property type="entry name" value="HisKA"/>
    <property type="match status" value="1"/>
</dbReference>
<protein>
    <recommendedName>
        <fullName evidence="3">histidine kinase</fullName>
        <ecNumber evidence="3">2.7.13.3</ecNumber>
    </recommendedName>
</protein>
<comment type="subcellular location">
    <subcellularLocation>
        <location evidence="2">Cell membrane</location>
    </subcellularLocation>
</comment>
<dbReference type="GO" id="GO:0005886">
    <property type="term" value="C:plasma membrane"/>
    <property type="evidence" value="ECO:0007669"/>
    <property type="project" value="UniProtKB-SubCell"/>
</dbReference>
<dbReference type="InterPro" id="IPR050428">
    <property type="entry name" value="TCS_sensor_his_kinase"/>
</dbReference>
<dbReference type="CDD" id="cd00075">
    <property type="entry name" value="HATPase"/>
    <property type="match status" value="1"/>
</dbReference>
<reference evidence="14 15" key="1">
    <citation type="submission" date="2018-03" db="EMBL/GenBank/DDBJ databases">
        <title>Genomic Encyclopedia of Archaeal and Bacterial Type Strains, Phase II (KMG-II): from individual species to whole genera.</title>
        <authorList>
            <person name="Goeker M."/>
        </authorList>
    </citation>
    <scope>NUCLEOTIDE SEQUENCE [LARGE SCALE GENOMIC DNA]</scope>
    <source>
        <strain evidence="14 15">DSM 100065</strain>
    </source>
</reference>
<evidence type="ECO:0000313" key="15">
    <source>
        <dbReference type="Proteomes" id="UP000237752"/>
    </source>
</evidence>
<dbReference type="Proteomes" id="UP000237752">
    <property type="component" value="Unassembled WGS sequence"/>
</dbReference>
<evidence type="ECO:0000313" key="14">
    <source>
        <dbReference type="EMBL" id="PRZ33572.1"/>
    </source>
</evidence>
<keyword evidence="15" id="KW-1185">Reference proteome</keyword>
<dbReference type="OrthoDB" id="9786919at2"/>
<dbReference type="InterPro" id="IPR003661">
    <property type="entry name" value="HisK_dim/P_dom"/>
</dbReference>
<dbReference type="GO" id="GO:0000155">
    <property type="term" value="F:phosphorelay sensor kinase activity"/>
    <property type="evidence" value="ECO:0007669"/>
    <property type="project" value="InterPro"/>
</dbReference>
<keyword evidence="6 11" id="KW-0812">Transmembrane</keyword>
<dbReference type="EMBL" id="PVUE01000025">
    <property type="protein sequence ID" value="PRZ33572.1"/>
    <property type="molecule type" value="Genomic_DNA"/>
</dbReference>
<dbReference type="Gene3D" id="3.30.565.10">
    <property type="entry name" value="Histidine kinase-like ATPase, C-terminal domain"/>
    <property type="match status" value="1"/>
</dbReference>
<gene>
    <name evidence="14" type="ORF">CLV47_12529</name>
</gene>
<dbReference type="InterPro" id="IPR004358">
    <property type="entry name" value="Sig_transdc_His_kin-like_C"/>
</dbReference>
<evidence type="ECO:0000256" key="9">
    <source>
        <dbReference type="ARBA" id="ARBA00023012"/>
    </source>
</evidence>